<feature type="signal peptide" evidence="1">
    <location>
        <begin position="1"/>
        <end position="20"/>
    </location>
</feature>
<comment type="caution">
    <text evidence="2">The sequence shown here is derived from an EMBL/GenBank/DDBJ whole genome shotgun (WGS) entry which is preliminary data.</text>
</comment>
<protein>
    <recommendedName>
        <fullName evidence="4">M15 family peptidase</fullName>
    </recommendedName>
</protein>
<dbReference type="AlphaFoldDB" id="A0A6N7PXJ1"/>
<proteinExistence type="predicted"/>
<accession>A0A6N7PXJ1</accession>
<gene>
    <name evidence="2" type="ORF">GF068_23925</name>
</gene>
<evidence type="ECO:0000256" key="1">
    <source>
        <dbReference type="SAM" id="SignalP"/>
    </source>
</evidence>
<evidence type="ECO:0000313" key="2">
    <source>
        <dbReference type="EMBL" id="MRG94945.1"/>
    </source>
</evidence>
<organism evidence="2 3">
    <name type="scientific">Polyangium spumosum</name>
    <dbReference type="NCBI Taxonomy" id="889282"/>
    <lineage>
        <taxon>Bacteria</taxon>
        <taxon>Pseudomonadati</taxon>
        <taxon>Myxococcota</taxon>
        <taxon>Polyangia</taxon>
        <taxon>Polyangiales</taxon>
        <taxon>Polyangiaceae</taxon>
        <taxon>Polyangium</taxon>
    </lineage>
</organism>
<keyword evidence="1" id="KW-0732">Signal</keyword>
<feature type="chain" id="PRO_5027023550" description="M15 family peptidase" evidence="1">
    <location>
        <begin position="21"/>
        <end position="266"/>
    </location>
</feature>
<sequence length="266" mass="29449">MRARLLALLALLTAACRPPAACPSLLPENPETIAVPEPIPGEVHEVLDFPDDPSLWAPAPEDPERDRYRAGLRAKVGSEAGLSQRALLERAREVMTGKPGWRELENVDVILEGKAGAVKPISCLEWRLFQRQARRYPMIEHPTEFGAYILRGQGRVRVYFSGADRVGGKLRGEVKARVVADIGRGFAPVAHLHNHPFLFDREPGDRMWTTEDTVNNHEGGVAPSLTDVQAYRGMREEFGLQGAWVTNGLDTAHFEAADFDVLSARD</sequence>
<dbReference type="OrthoDB" id="5497800at2"/>
<dbReference type="EMBL" id="WJIE01000006">
    <property type="protein sequence ID" value="MRG94945.1"/>
    <property type="molecule type" value="Genomic_DNA"/>
</dbReference>
<evidence type="ECO:0000313" key="3">
    <source>
        <dbReference type="Proteomes" id="UP000440224"/>
    </source>
</evidence>
<reference evidence="2 3" key="1">
    <citation type="submission" date="2019-10" db="EMBL/GenBank/DDBJ databases">
        <title>A soil myxobacterium in the family Polyangiaceae.</title>
        <authorList>
            <person name="Li Y."/>
            <person name="Wang J."/>
        </authorList>
    </citation>
    <scope>NUCLEOTIDE SEQUENCE [LARGE SCALE GENOMIC DNA]</scope>
    <source>
        <strain evidence="2 3">DSM 14734</strain>
    </source>
</reference>
<dbReference type="PROSITE" id="PS51257">
    <property type="entry name" value="PROKAR_LIPOPROTEIN"/>
    <property type="match status" value="1"/>
</dbReference>
<keyword evidence="3" id="KW-1185">Reference proteome</keyword>
<name>A0A6N7PXJ1_9BACT</name>
<evidence type="ECO:0008006" key="4">
    <source>
        <dbReference type="Google" id="ProtNLM"/>
    </source>
</evidence>
<dbReference type="RefSeq" id="WP_153821734.1">
    <property type="nucleotide sequence ID" value="NZ_WJIE01000006.1"/>
</dbReference>
<dbReference type="Proteomes" id="UP000440224">
    <property type="component" value="Unassembled WGS sequence"/>
</dbReference>